<evidence type="ECO:0000313" key="2">
    <source>
        <dbReference type="Proteomes" id="UP000272888"/>
    </source>
</evidence>
<accession>A0A3A8PVF8</accession>
<reference evidence="2" key="1">
    <citation type="submission" date="2018-09" db="EMBL/GenBank/DDBJ databases">
        <authorList>
            <person name="Livingstone P.G."/>
            <person name="Whitworth D.E."/>
        </authorList>
    </citation>
    <scope>NUCLEOTIDE SEQUENCE [LARGE SCALE GENOMIC DNA]</scope>
    <source>
        <strain evidence="2">CA051B</strain>
    </source>
</reference>
<proteinExistence type="predicted"/>
<sequence length="122" mass="12850">MGALALAFSNLAWAGNQVATLRIAPGSNVCLLQDESAINSVFAAGTVQTRPDGSRPPVRFRLRRSLIGQPGTFSNAAEEVTTDFSFGADSVTRPNLVPGTFRLCALNPESVAVSAKLDLRTS</sequence>
<dbReference type="Proteomes" id="UP000272888">
    <property type="component" value="Unassembled WGS sequence"/>
</dbReference>
<organism evidence="1 2">
    <name type="scientific">Corallococcus llansteffanensis</name>
    <dbReference type="NCBI Taxonomy" id="2316731"/>
    <lineage>
        <taxon>Bacteria</taxon>
        <taxon>Pseudomonadati</taxon>
        <taxon>Myxococcota</taxon>
        <taxon>Myxococcia</taxon>
        <taxon>Myxococcales</taxon>
        <taxon>Cystobacterineae</taxon>
        <taxon>Myxococcaceae</taxon>
        <taxon>Corallococcus</taxon>
    </lineage>
</organism>
<dbReference type="EMBL" id="RAWB01000174">
    <property type="protein sequence ID" value="RKH57735.1"/>
    <property type="molecule type" value="Genomic_DNA"/>
</dbReference>
<protein>
    <submittedName>
        <fullName evidence="1">Uncharacterized protein</fullName>
    </submittedName>
</protein>
<gene>
    <name evidence="1" type="ORF">D7V93_18045</name>
</gene>
<name>A0A3A8PVF8_9BACT</name>
<keyword evidence="2" id="KW-1185">Reference proteome</keyword>
<comment type="caution">
    <text evidence="1">The sequence shown here is derived from an EMBL/GenBank/DDBJ whole genome shotgun (WGS) entry which is preliminary data.</text>
</comment>
<dbReference type="AlphaFoldDB" id="A0A3A8PVF8"/>
<evidence type="ECO:0000313" key="1">
    <source>
        <dbReference type="EMBL" id="RKH57735.1"/>
    </source>
</evidence>